<comment type="caution">
    <text evidence="1">The sequence shown here is derived from an EMBL/GenBank/DDBJ whole genome shotgun (WGS) entry which is preliminary data.</text>
</comment>
<proteinExistence type="predicted"/>
<keyword evidence="2" id="KW-1185">Reference proteome</keyword>
<sequence>MSDDLEFSDFTTLEKVRIAALVGRMSKRGLADRDGSGRIDLSDLQRKVTRIEQQALRRKKRGTK</sequence>
<reference evidence="1 2" key="1">
    <citation type="submission" date="2020-02" db="EMBL/GenBank/DDBJ databases">
        <title>Whole-genome analyses of novel actinobacteria.</title>
        <authorList>
            <person name="Sahin N."/>
            <person name="Tokatli A."/>
        </authorList>
    </citation>
    <scope>NUCLEOTIDE SEQUENCE [LARGE SCALE GENOMIC DNA]</scope>
    <source>
        <strain evidence="1 2">YC419</strain>
    </source>
</reference>
<evidence type="ECO:0000313" key="1">
    <source>
        <dbReference type="EMBL" id="NGO43778.1"/>
    </source>
</evidence>
<dbReference type="EMBL" id="JAAKZX010000046">
    <property type="protein sequence ID" value="NGO43778.1"/>
    <property type="molecule type" value="Genomic_DNA"/>
</dbReference>
<dbReference type="InterPro" id="IPR046224">
    <property type="entry name" value="DUF6257"/>
</dbReference>
<dbReference type="PROSITE" id="PS00018">
    <property type="entry name" value="EF_HAND_1"/>
    <property type="match status" value="1"/>
</dbReference>
<dbReference type="RefSeq" id="WP_165340386.1">
    <property type="nucleotide sequence ID" value="NZ_JAAKZX010000046.1"/>
</dbReference>
<name>A0ABX0DU27_9ACTN</name>
<dbReference type="Proteomes" id="UP001518140">
    <property type="component" value="Unassembled WGS sequence"/>
</dbReference>
<organism evidence="1 2">
    <name type="scientific">Streptomyces ureilyticus</name>
    <dbReference type="NCBI Taxonomy" id="1775131"/>
    <lineage>
        <taxon>Bacteria</taxon>
        <taxon>Bacillati</taxon>
        <taxon>Actinomycetota</taxon>
        <taxon>Actinomycetes</taxon>
        <taxon>Kitasatosporales</taxon>
        <taxon>Streptomycetaceae</taxon>
        <taxon>Streptomyces</taxon>
    </lineage>
</organism>
<evidence type="ECO:0000313" key="2">
    <source>
        <dbReference type="Proteomes" id="UP001518140"/>
    </source>
</evidence>
<accession>A0ABX0DU27</accession>
<dbReference type="Pfam" id="PF19771">
    <property type="entry name" value="DUF6257"/>
    <property type="match status" value="1"/>
</dbReference>
<protein>
    <recommendedName>
        <fullName evidence="3">EF-hand domain-containing protein</fullName>
    </recommendedName>
</protein>
<gene>
    <name evidence="1" type="ORF">G6048_16985</name>
</gene>
<dbReference type="InterPro" id="IPR018247">
    <property type="entry name" value="EF_Hand_1_Ca_BS"/>
</dbReference>
<evidence type="ECO:0008006" key="3">
    <source>
        <dbReference type="Google" id="ProtNLM"/>
    </source>
</evidence>